<name>A0A9C6TS92_ARADU</name>
<sequence length="86" mass="9371">MLAMMIHYDLCCGLNTLREVNSFGNSCSVEISTIAVLVECIELVYQVGICGEHGGSHLLLHSLLKLVLIMSHTLLLVAQCFKSCCS</sequence>
<proteinExistence type="predicted"/>
<gene>
    <name evidence="2" type="primary">LOC127744858</name>
</gene>
<protein>
    <submittedName>
        <fullName evidence="2">Uncharacterized protein LOC127744858 isoform X2</fullName>
    </submittedName>
</protein>
<dbReference type="AlphaFoldDB" id="A0A9C6TS92"/>
<dbReference type="GeneID" id="127744858"/>
<organism evidence="1 2">
    <name type="scientific">Arachis duranensis</name>
    <name type="common">Wild peanut</name>
    <dbReference type="NCBI Taxonomy" id="130453"/>
    <lineage>
        <taxon>Eukaryota</taxon>
        <taxon>Viridiplantae</taxon>
        <taxon>Streptophyta</taxon>
        <taxon>Embryophyta</taxon>
        <taxon>Tracheophyta</taxon>
        <taxon>Spermatophyta</taxon>
        <taxon>Magnoliopsida</taxon>
        <taxon>eudicotyledons</taxon>
        <taxon>Gunneridae</taxon>
        <taxon>Pentapetalae</taxon>
        <taxon>rosids</taxon>
        <taxon>fabids</taxon>
        <taxon>Fabales</taxon>
        <taxon>Fabaceae</taxon>
        <taxon>Papilionoideae</taxon>
        <taxon>50 kb inversion clade</taxon>
        <taxon>dalbergioids sensu lato</taxon>
        <taxon>Dalbergieae</taxon>
        <taxon>Pterocarpus clade</taxon>
        <taxon>Arachis</taxon>
    </lineage>
</organism>
<evidence type="ECO:0000313" key="2">
    <source>
        <dbReference type="RefSeq" id="XP_052113579.1"/>
    </source>
</evidence>
<evidence type="ECO:0000313" key="1">
    <source>
        <dbReference type="Proteomes" id="UP000515211"/>
    </source>
</evidence>
<accession>A0A9C6TS92</accession>
<dbReference type="Proteomes" id="UP000515211">
    <property type="component" value="Chromosome 2"/>
</dbReference>
<dbReference type="RefSeq" id="XP_052113579.1">
    <property type="nucleotide sequence ID" value="XM_052257619.1"/>
</dbReference>
<reference evidence="1" key="1">
    <citation type="journal article" date="2016" name="Nat. Genet.">
        <title>The genome sequences of Arachis duranensis and Arachis ipaensis, the diploid ancestors of cultivated peanut.</title>
        <authorList>
            <person name="Bertioli D.J."/>
            <person name="Cannon S.B."/>
            <person name="Froenicke L."/>
            <person name="Huang G."/>
            <person name="Farmer A.D."/>
            <person name="Cannon E.K."/>
            <person name="Liu X."/>
            <person name="Gao D."/>
            <person name="Clevenger J."/>
            <person name="Dash S."/>
            <person name="Ren L."/>
            <person name="Moretzsohn M.C."/>
            <person name="Shirasawa K."/>
            <person name="Huang W."/>
            <person name="Vidigal B."/>
            <person name="Abernathy B."/>
            <person name="Chu Y."/>
            <person name="Niederhuth C.E."/>
            <person name="Umale P."/>
            <person name="Araujo A.C."/>
            <person name="Kozik A."/>
            <person name="Kim K.D."/>
            <person name="Burow M.D."/>
            <person name="Varshney R.K."/>
            <person name="Wang X."/>
            <person name="Zhang X."/>
            <person name="Barkley N."/>
            <person name="Guimaraes P.M."/>
            <person name="Isobe S."/>
            <person name="Guo B."/>
            <person name="Liao B."/>
            <person name="Stalker H.T."/>
            <person name="Schmitz R.J."/>
            <person name="Scheffler B.E."/>
            <person name="Leal-Bertioli S.C."/>
            <person name="Xun X."/>
            <person name="Jackson S.A."/>
            <person name="Michelmore R."/>
            <person name="Ozias-Akins P."/>
        </authorList>
    </citation>
    <scope>NUCLEOTIDE SEQUENCE [LARGE SCALE GENOMIC DNA]</scope>
    <source>
        <strain evidence="1">cv. V14167</strain>
    </source>
</reference>
<reference evidence="2" key="2">
    <citation type="submission" date="2025-08" db="UniProtKB">
        <authorList>
            <consortium name="RefSeq"/>
        </authorList>
    </citation>
    <scope>IDENTIFICATION</scope>
    <source>
        <tissue evidence="2">Whole plant</tissue>
    </source>
</reference>
<keyword evidence="1" id="KW-1185">Reference proteome</keyword>